<dbReference type="Proteomes" id="UP000201571">
    <property type="component" value="Segment"/>
</dbReference>
<dbReference type="GeneID" id="13842589"/>
<name>K4EQD6_9BBAC</name>
<dbReference type="RefSeq" id="YP_006908525.1">
    <property type="nucleotide sequence ID" value="NC_018875.1"/>
</dbReference>
<evidence type="ECO:0000313" key="2">
    <source>
        <dbReference type="EMBL" id="AER41443.1"/>
    </source>
</evidence>
<dbReference type="KEGG" id="vg:13842589"/>
<feature type="region of interest" description="Disordered" evidence="1">
    <location>
        <begin position="236"/>
        <end position="300"/>
    </location>
</feature>
<accession>K4EQD6</accession>
<keyword evidence="3" id="KW-1185">Reference proteome</keyword>
<evidence type="ECO:0000313" key="3">
    <source>
        <dbReference type="Proteomes" id="UP000201571"/>
    </source>
</evidence>
<protein>
    <submittedName>
        <fullName evidence="2">Uncharacterized protein</fullName>
    </submittedName>
</protein>
<reference evidence="2 3" key="1">
    <citation type="journal article" date="2012" name="BMC Genomics">
        <title>Genome of Epinotia aporema granulovirus (EpapGV), a polyorganotropic fast killing betabaculovirus with a novel thymidylate kinase gene.</title>
        <authorList>
            <person name="Ferrelli M.L."/>
            <person name="Salvador R."/>
            <person name="Biedma M.E."/>
            <person name="Berretta M.F."/>
            <person name="Haase S."/>
            <person name="Sciocco-Cap A."/>
            <person name="Ghiringhelli P.D."/>
            <person name="Romanowski V."/>
        </authorList>
    </citation>
    <scope>NUCLEOTIDE SEQUENCE [LARGE SCALE GENOMIC DNA]</scope>
</reference>
<sequence length="534" mass="60096">METNTNKPETYIYFMGIVNTLKKYDFNRPEQNSPEHFLWKLIRVYKDAFFEKRYNLAIERLYDLAFWVEHMQSKQAQAVMSNPPGGASSLREFEEIYAGIPVDDEDSKIRRQQLVMNNAERRKRFEMLCKRAKNIASVQLTPNRRSSSYQTTPSSTPNRVMSRRATVPVADVVSNSEHVQESPRTIVTRMKSVAPPLSPLVESESPETLVARMHGDERSDSPVVFVPPQHTAPRAFTAASPHHRRSFVRPSPFRDGCTPPITPKTPMPSPSLDAKALATHDRKTQTGISRKRLSSETSNTSAEEEVARVIKKRRVSTRKPNPKGMVFIKTGTVLTCAWGDIKYLKNKYQLRKDNTFGPVKHDTYNNEDIKLLWSCLCDEIKEKCRKAVTRGPKKIECNTIDYTKKAIKIVQNKLNRIGFTPYEQTNYVVPDDEINIVSDKVTETSGVVTDNVTETNSLFDAIDSIVNSPPNSSVGIAETEPVSVDIGPMSIETGQDSVVPSAATEGSVVDEPTNEPSVYMPLSLQTLCHNVLRS</sequence>
<evidence type="ECO:0000256" key="1">
    <source>
        <dbReference type="SAM" id="MobiDB-lite"/>
    </source>
</evidence>
<feature type="compositionally biased region" description="Pro residues" evidence="1">
    <location>
        <begin position="260"/>
        <end position="269"/>
    </location>
</feature>
<dbReference type="EMBL" id="JN408834">
    <property type="protein sequence ID" value="AER41443.1"/>
    <property type="molecule type" value="Genomic_DNA"/>
</dbReference>
<organism evidence="2 3">
    <name type="scientific">Epinotia aporema granulovirus</name>
    <dbReference type="NCBI Taxonomy" id="166056"/>
    <lineage>
        <taxon>Viruses</taxon>
        <taxon>Viruses incertae sedis</taxon>
        <taxon>Naldaviricetes</taxon>
        <taxon>Lefavirales</taxon>
        <taxon>Baculoviridae</taxon>
        <taxon>Betabaculovirus</taxon>
        <taxon>Betabaculovirus epaporemae</taxon>
    </lineage>
</organism>
<proteinExistence type="predicted"/>